<dbReference type="Proteomes" id="UP000239480">
    <property type="component" value="Unassembled WGS sequence"/>
</dbReference>
<dbReference type="InterPro" id="IPR006073">
    <property type="entry name" value="GTP-bd"/>
</dbReference>
<dbReference type="Pfam" id="PF01926">
    <property type="entry name" value="MMR_HSR1"/>
    <property type="match status" value="1"/>
</dbReference>
<evidence type="ECO:0000256" key="1">
    <source>
        <dbReference type="SAM" id="Phobius"/>
    </source>
</evidence>
<dbReference type="GO" id="GO:0005829">
    <property type="term" value="C:cytosol"/>
    <property type="evidence" value="ECO:0007669"/>
    <property type="project" value="TreeGrafter"/>
</dbReference>
<dbReference type="PANTHER" id="PTHR42714">
    <property type="entry name" value="TRNA MODIFICATION GTPASE GTPBP3"/>
    <property type="match status" value="1"/>
</dbReference>
<feature type="transmembrane region" description="Helical" evidence="1">
    <location>
        <begin position="12"/>
        <end position="37"/>
    </location>
</feature>
<dbReference type="Gene3D" id="3.40.50.300">
    <property type="entry name" value="P-loop containing nucleotide triphosphate hydrolases"/>
    <property type="match status" value="1"/>
</dbReference>
<dbReference type="GO" id="GO:0005525">
    <property type="term" value="F:GTP binding"/>
    <property type="evidence" value="ECO:0007669"/>
    <property type="project" value="InterPro"/>
</dbReference>
<dbReference type="AlphaFoldDB" id="A0A2T0RJH5"/>
<evidence type="ECO:0000313" key="3">
    <source>
        <dbReference type="EMBL" id="PRY21267.1"/>
    </source>
</evidence>
<dbReference type="OrthoDB" id="238366at2"/>
<keyword evidence="1" id="KW-0472">Membrane</keyword>
<accession>A0A2T0RJH5</accession>
<evidence type="ECO:0000259" key="2">
    <source>
        <dbReference type="Pfam" id="PF01926"/>
    </source>
</evidence>
<dbReference type="RefSeq" id="WP_106207119.1">
    <property type="nucleotide sequence ID" value="NZ_PVTD01000010.1"/>
</dbReference>
<dbReference type="GO" id="GO:0030488">
    <property type="term" value="P:tRNA methylation"/>
    <property type="evidence" value="ECO:0007669"/>
    <property type="project" value="TreeGrafter"/>
</dbReference>
<dbReference type="GO" id="GO:0002098">
    <property type="term" value="P:tRNA wobble uridine modification"/>
    <property type="evidence" value="ECO:0007669"/>
    <property type="project" value="TreeGrafter"/>
</dbReference>
<proteinExistence type="predicted"/>
<keyword evidence="1" id="KW-0812">Transmembrane</keyword>
<organism evidence="3 4">
    <name type="scientific">Aliiruegeria haliotis</name>
    <dbReference type="NCBI Taxonomy" id="1280846"/>
    <lineage>
        <taxon>Bacteria</taxon>
        <taxon>Pseudomonadati</taxon>
        <taxon>Pseudomonadota</taxon>
        <taxon>Alphaproteobacteria</taxon>
        <taxon>Rhodobacterales</taxon>
        <taxon>Roseobacteraceae</taxon>
        <taxon>Aliiruegeria</taxon>
    </lineage>
</organism>
<dbReference type="PANTHER" id="PTHR42714:SF2">
    <property type="entry name" value="TRNA MODIFICATION GTPASE GTPBP3, MITOCHONDRIAL"/>
    <property type="match status" value="1"/>
</dbReference>
<dbReference type="SUPFAM" id="SSF52540">
    <property type="entry name" value="P-loop containing nucleoside triphosphate hydrolases"/>
    <property type="match status" value="1"/>
</dbReference>
<feature type="transmembrane region" description="Helical" evidence="1">
    <location>
        <begin position="43"/>
        <end position="61"/>
    </location>
</feature>
<comment type="caution">
    <text evidence="3">The sequence shown here is derived from an EMBL/GenBank/DDBJ whole genome shotgun (WGS) entry which is preliminary data.</text>
</comment>
<keyword evidence="1" id="KW-1133">Transmembrane helix</keyword>
<protein>
    <recommendedName>
        <fullName evidence="2">G domain-containing protein</fullName>
    </recommendedName>
</protein>
<dbReference type="EMBL" id="PVTD01000010">
    <property type="protein sequence ID" value="PRY21267.1"/>
    <property type="molecule type" value="Genomic_DNA"/>
</dbReference>
<evidence type="ECO:0000313" key="4">
    <source>
        <dbReference type="Proteomes" id="UP000239480"/>
    </source>
</evidence>
<dbReference type="InterPro" id="IPR027417">
    <property type="entry name" value="P-loop_NTPase"/>
</dbReference>
<sequence length="524" mass="58004">MRQRRRIRELLLKAEVVLAIVGVGLPLLAVFVLGWVWLRENGLLLSFVATLAGFVVLVAIIHRALGAQSTDDTPQPSADLTELQVAPDPEWNDRQKTAYEAVCAHIAEKLVDPIEDVGAAQDLAASVIETAARQFEDSRRDCFDATLPEFLLFTEQVPSRYRRILKKHVPYIDAISLYRPAQAWRNRQSVKNASKIGTFLWRGQRFLTNPVHGVISEVWKSSQDYLLVSVSRELQLEMQRALFEVVGQVAVDLYSDNLRLSDQELLEIQLQEIAGDRRRLARPDSALRVAFVGQISSGKSSLINALTGEDIAEVDVLPTTDAPTIHEVLIEDASFRILDTPGLDGSTKVSRRVAVEAADADIVVWVLRANRPSREIDRIALALFHGHFENEPERLEPPVLFVLTFMDKLAPNWPYAEHELPRDVREAFENACNAAAKELEIQRPIPASTGAISWNIAPVRRALIGLYADGLKTQRNRARREATAGGIASNLKRSGSGAWEVMKAGARIAKKGVSGDDGSNSSGP</sequence>
<feature type="domain" description="G" evidence="2">
    <location>
        <begin position="288"/>
        <end position="378"/>
    </location>
</feature>
<reference evidence="3 4" key="1">
    <citation type="submission" date="2018-03" db="EMBL/GenBank/DDBJ databases">
        <title>Genomic Encyclopedia of Archaeal and Bacterial Type Strains, Phase II (KMG-II): from individual species to whole genera.</title>
        <authorList>
            <person name="Goeker M."/>
        </authorList>
    </citation>
    <scope>NUCLEOTIDE SEQUENCE [LARGE SCALE GENOMIC DNA]</scope>
    <source>
        <strain evidence="3 4">DSM 29328</strain>
    </source>
</reference>
<name>A0A2T0RJH5_9RHOB</name>
<gene>
    <name evidence="3" type="ORF">CLV78_110142</name>
</gene>
<keyword evidence="4" id="KW-1185">Reference proteome</keyword>